<evidence type="ECO:0000256" key="2">
    <source>
        <dbReference type="SAM" id="Phobius"/>
    </source>
</evidence>
<proteinExistence type="predicted"/>
<keyword evidence="1" id="KW-0378">Hydrolase</keyword>
<dbReference type="EMBL" id="RCCT01000007">
    <property type="protein sequence ID" value="RLJ99858.1"/>
    <property type="molecule type" value="Genomic_DNA"/>
</dbReference>
<gene>
    <name evidence="4" type="ORF">CLV75_3781</name>
</gene>
<dbReference type="STRING" id="981384.GCA_000192475_03796"/>
<evidence type="ECO:0000256" key="1">
    <source>
        <dbReference type="ARBA" id="ARBA00022801"/>
    </source>
</evidence>
<feature type="transmembrane region" description="Helical" evidence="2">
    <location>
        <begin position="6"/>
        <end position="22"/>
    </location>
</feature>
<keyword evidence="2" id="KW-0812">Transmembrane</keyword>
<comment type="caution">
    <text evidence="4">The sequence shown here is derived from an EMBL/GenBank/DDBJ whole genome shotgun (WGS) entry which is preliminary data.</text>
</comment>
<accession>A0A497YUV8</accession>
<dbReference type="InterPro" id="IPR000868">
    <property type="entry name" value="Isochorismatase-like_dom"/>
</dbReference>
<feature type="domain" description="Isochorismatase-like" evidence="3">
    <location>
        <begin position="42"/>
        <end position="196"/>
    </location>
</feature>
<dbReference type="InterPro" id="IPR036380">
    <property type="entry name" value="Isochorismatase-like_sf"/>
</dbReference>
<dbReference type="SUPFAM" id="SSF52499">
    <property type="entry name" value="Isochorismatase-like hydrolases"/>
    <property type="match status" value="1"/>
</dbReference>
<dbReference type="OrthoDB" id="9807387at2"/>
<organism evidence="4 5">
    <name type="scientific">Ruegeria conchae</name>
    <dbReference type="NCBI Taxonomy" id="981384"/>
    <lineage>
        <taxon>Bacteria</taxon>
        <taxon>Pseudomonadati</taxon>
        <taxon>Pseudomonadota</taxon>
        <taxon>Alphaproteobacteria</taxon>
        <taxon>Rhodobacterales</taxon>
        <taxon>Roseobacteraceae</taxon>
        <taxon>Ruegeria</taxon>
    </lineage>
</organism>
<dbReference type="CDD" id="cd00431">
    <property type="entry name" value="cysteine_hydrolases"/>
    <property type="match status" value="1"/>
</dbReference>
<keyword evidence="5" id="KW-1185">Reference proteome</keyword>
<keyword evidence="2" id="KW-1133">Transmembrane helix</keyword>
<keyword evidence="2" id="KW-0472">Membrane</keyword>
<dbReference type="Proteomes" id="UP000271700">
    <property type="component" value="Unassembled WGS sequence"/>
</dbReference>
<dbReference type="PANTHER" id="PTHR43540">
    <property type="entry name" value="PEROXYUREIDOACRYLATE/UREIDOACRYLATE AMIDOHYDROLASE-RELATED"/>
    <property type="match status" value="1"/>
</dbReference>
<reference evidence="4 5" key="1">
    <citation type="submission" date="2018-10" db="EMBL/GenBank/DDBJ databases">
        <title>Genomic Encyclopedia of Archaeal and Bacterial Type Strains, Phase II (KMG-II): from individual species to whole genera.</title>
        <authorList>
            <person name="Goeker M."/>
        </authorList>
    </citation>
    <scope>NUCLEOTIDE SEQUENCE [LARGE SCALE GENOMIC DNA]</scope>
    <source>
        <strain evidence="4 5">DSM 29317</strain>
    </source>
</reference>
<evidence type="ECO:0000259" key="3">
    <source>
        <dbReference type="Pfam" id="PF00857"/>
    </source>
</evidence>
<dbReference type="PANTHER" id="PTHR43540:SF6">
    <property type="entry name" value="ISOCHORISMATASE-LIKE DOMAIN-CONTAINING PROTEIN"/>
    <property type="match status" value="1"/>
</dbReference>
<dbReference type="InterPro" id="IPR050272">
    <property type="entry name" value="Isochorismatase-like_hydrls"/>
</dbReference>
<dbReference type="GO" id="GO:0016787">
    <property type="term" value="F:hydrolase activity"/>
    <property type="evidence" value="ECO:0007669"/>
    <property type="project" value="UniProtKB-KW"/>
</dbReference>
<dbReference type="AlphaFoldDB" id="A0A497YUV8"/>
<sequence length="213" mass="23201">MSVLWIIATGIVIAVLYILLEIRKIGTPTTGPKINLASRPETALLVIDMQTDFTSMSAWDDAQIEGALSAIRSMTDSAHQSRRPVIVIRHEFEGRLANMLNGWFNQGRGNAESDGIGLDPRLALNPDAEFVKSVGDAFSSSVFEQFLEEKQIGTLVLTGLDGCHCVNKTAQGALNRGYRVQIDPAAVLVADPSRWHGIRNQLATAGVDFRPQT</sequence>
<name>A0A497YUV8_9RHOB</name>
<evidence type="ECO:0000313" key="5">
    <source>
        <dbReference type="Proteomes" id="UP000271700"/>
    </source>
</evidence>
<dbReference type="RefSeq" id="WP_010438592.1">
    <property type="nucleotide sequence ID" value="NZ_AEYW01000004.1"/>
</dbReference>
<dbReference type="Pfam" id="PF00857">
    <property type="entry name" value="Isochorismatase"/>
    <property type="match status" value="1"/>
</dbReference>
<evidence type="ECO:0000313" key="4">
    <source>
        <dbReference type="EMBL" id="RLJ99858.1"/>
    </source>
</evidence>
<protein>
    <submittedName>
        <fullName evidence="4">Nicotinamidase-related amidase</fullName>
    </submittedName>
</protein>
<dbReference type="Gene3D" id="3.40.50.850">
    <property type="entry name" value="Isochorismatase-like"/>
    <property type="match status" value="1"/>
</dbReference>